<evidence type="ECO:0000256" key="1">
    <source>
        <dbReference type="ARBA" id="ARBA00022722"/>
    </source>
</evidence>
<evidence type="ECO:0000256" key="4">
    <source>
        <dbReference type="ARBA" id="ARBA00022801"/>
    </source>
</evidence>
<dbReference type="EMBL" id="CP001644">
    <property type="protein sequence ID" value="ACS61517.1"/>
    <property type="molecule type" value="Genomic_DNA"/>
</dbReference>
<dbReference type="REBASE" id="21152">
    <property type="entry name" value="V.RpiDORF206P"/>
</dbReference>
<protein>
    <recommendedName>
        <fullName evidence="6">Very short patch repair endonuclease</fullName>
        <ecNumber evidence="6">3.1.-.-</ecNumber>
    </recommendedName>
</protein>
<dbReference type="GO" id="GO:0006298">
    <property type="term" value="P:mismatch repair"/>
    <property type="evidence" value="ECO:0007669"/>
    <property type="project" value="UniProtKB-UniRule"/>
</dbReference>
<keyword evidence="5 6" id="KW-0234">DNA repair</keyword>
<dbReference type="GO" id="GO:0004519">
    <property type="term" value="F:endonuclease activity"/>
    <property type="evidence" value="ECO:0007669"/>
    <property type="project" value="UniProtKB-KW"/>
</dbReference>
<dbReference type="PIRSF" id="PIRSF018267">
    <property type="entry name" value="VSR_endonuc"/>
    <property type="match status" value="1"/>
</dbReference>
<evidence type="ECO:0000256" key="6">
    <source>
        <dbReference type="PIRNR" id="PIRNR018267"/>
    </source>
</evidence>
<dbReference type="GO" id="GO:0016787">
    <property type="term" value="F:hydrolase activity"/>
    <property type="evidence" value="ECO:0007669"/>
    <property type="project" value="UniProtKB-KW"/>
</dbReference>
<organism evidence="7">
    <name type="scientific">Ralstonia pickettii (strain 12D)</name>
    <dbReference type="NCBI Taxonomy" id="428406"/>
    <lineage>
        <taxon>Bacteria</taxon>
        <taxon>Pseudomonadati</taxon>
        <taxon>Pseudomonadota</taxon>
        <taxon>Betaproteobacteria</taxon>
        <taxon>Burkholderiales</taxon>
        <taxon>Burkholderiaceae</taxon>
        <taxon>Ralstonia</taxon>
    </lineage>
</organism>
<dbReference type="STRING" id="428406.Rpic12D_0208"/>
<proteinExistence type="inferred from homology"/>
<comment type="similarity">
    <text evidence="6">Belongs to the vsr family.</text>
</comment>
<name>C6BBA5_RALP1</name>
<dbReference type="CDD" id="cd00221">
    <property type="entry name" value="Vsr"/>
    <property type="match status" value="1"/>
</dbReference>
<dbReference type="Gene3D" id="3.40.960.10">
    <property type="entry name" value="VSR Endonuclease"/>
    <property type="match status" value="1"/>
</dbReference>
<dbReference type="HOGENOM" id="CLU_111913_3_0_4"/>
<reference evidence="7" key="1">
    <citation type="submission" date="2009-06" db="EMBL/GenBank/DDBJ databases">
        <title>Complete sequence chromosome 1 of Ralstonia pickettii 12D.</title>
        <authorList>
            <consortium name="US DOE Joint Genome Institute"/>
            <person name="Lucas S."/>
            <person name="Copeland A."/>
            <person name="Lapidus A."/>
            <person name="Glavina del Rio T."/>
            <person name="Dalin E."/>
            <person name="Tice H."/>
            <person name="Bruce D."/>
            <person name="Goodwin L."/>
            <person name="Pitluck S."/>
            <person name="Sims D."/>
            <person name="Meincke L."/>
            <person name="Brettin T."/>
            <person name="Detter J.C."/>
            <person name="Han C."/>
            <person name="Larimer F."/>
            <person name="Land M."/>
            <person name="Hauser L."/>
            <person name="Kyrpides N."/>
            <person name="Ovchinnikova G."/>
            <person name="Marsh T."/>
            <person name="Richardson P."/>
        </authorList>
    </citation>
    <scope>NUCLEOTIDE SEQUENCE [LARGE SCALE GENOMIC DNA]</scope>
    <source>
        <strain evidence="7">12D</strain>
    </source>
</reference>
<dbReference type="NCBIfam" id="TIGR00632">
    <property type="entry name" value="vsr"/>
    <property type="match status" value="1"/>
</dbReference>
<dbReference type="InterPro" id="IPR011335">
    <property type="entry name" value="Restrct_endonuc-II-like"/>
</dbReference>
<keyword evidence="2 6" id="KW-0255">Endonuclease</keyword>
<dbReference type="Pfam" id="PF03852">
    <property type="entry name" value="Vsr"/>
    <property type="match status" value="1"/>
</dbReference>
<comment type="function">
    <text evidence="6">May nick specific sequences that contain T:G mispairs resulting from m5C-deamination.</text>
</comment>
<accession>C6BBA5</accession>
<dbReference type="SUPFAM" id="SSF52980">
    <property type="entry name" value="Restriction endonuclease-like"/>
    <property type="match status" value="1"/>
</dbReference>
<evidence type="ECO:0000256" key="5">
    <source>
        <dbReference type="ARBA" id="ARBA00023204"/>
    </source>
</evidence>
<dbReference type="AlphaFoldDB" id="C6BBA5"/>
<dbReference type="InterPro" id="IPR004603">
    <property type="entry name" value="DNA_mismatch_endonuc_vsr"/>
</dbReference>
<evidence type="ECO:0000313" key="7">
    <source>
        <dbReference type="EMBL" id="ACS61517.1"/>
    </source>
</evidence>
<keyword evidence="1 6" id="KW-0540">Nuclease</keyword>
<evidence type="ECO:0000256" key="2">
    <source>
        <dbReference type="ARBA" id="ARBA00022759"/>
    </source>
</evidence>
<keyword evidence="4 6" id="KW-0378">Hydrolase</keyword>
<evidence type="ECO:0000256" key="3">
    <source>
        <dbReference type="ARBA" id="ARBA00022763"/>
    </source>
</evidence>
<gene>
    <name evidence="7" type="ordered locus">Rpic12D_0208</name>
</gene>
<dbReference type="EC" id="3.1.-.-" evidence="6"/>
<sequence length="131" mass="15244">MRRVRSADTRPEMVVRSTLHRLGYRFRLHDKRLPGSPDIVFRSRKIAIFVHGCFWHRHPGCSRATTPRTNTEFWQCKFNKNIARDTEVCTKLHALGWTTYVVWECELKSGSWIDPIVAALGPRALSNRATH</sequence>
<keyword evidence="3 6" id="KW-0227">DNA damage</keyword>
<dbReference type="KEGG" id="rpf:Rpic12D_0208"/>